<dbReference type="Pfam" id="PF07592">
    <property type="entry name" value="DDE_Tnp_ISAZ013"/>
    <property type="match status" value="1"/>
</dbReference>
<dbReference type="Gene3D" id="3.30.420.10">
    <property type="entry name" value="Ribonuclease H-like superfamily/Ribonuclease H"/>
    <property type="match status" value="1"/>
</dbReference>
<dbReference type="InterPro" id="IPR011518">
    <property type="entry name" value="Transposase_36"/>
</dbReference>
<comment type="caution">
    <text evidence="1">The sequence shown here is derived from an EMBL/GenBank/DDBJ whole genome shotgun (WGS) entry which is preliminary data.</text>
</comment>
<sequence length="259" mass="30136">MYLNFLIYRPLKKIPETDAIFDNLKEVHNEKNHDNILRISIDTKDRVKIGQFSRGGKSRVLVTAADHDFGDEYLTPFGILDVTNDKVDLSFTKSKVTADFMVDAIKAYLIRNNYHVTKDTITINADNGPENNSRRTQFIKRIIYPSAKYDLKIILAYYPPYHSKYNPIERVWGILEQHWNGAILDETSTVLAYAKTMKWKAAEPYVNFIKKKYMIDKKVSKKVMKIYETMIERAELIGKWFVTLTPSKCKKAVLLENKP</sequence>
<dbReference type="PATRIC" id="fig|1121338.3.peg.2755"/>
<protein>
    <submittedName>
        <fullName evidence="1">Rhodopirellula transposase</fullName>
    </submittedName>
</protein>
<organism evidence="1 2">
    <name type="scientific">Clostridium tepidiprofundi DSM 19306</name>
    <dbReference type="NCBI Taxonomy" id="1121338"/>
    <lineage>
        <taxon>Bacteria</taxon>
        <taxon>Bacillati</taxon>
        <taxon>Bacillota</taxon>
        <taxon>Clostridia</taxon>
        <taxon>Eubacteriales</taxon>
        <taxon>Clostridiaceae</taxon>
        <taxon>Clostridium</taxon>
    </lineage>
</organism>
<dbReference type="AlphaFoldDB" id="A0A151AS29"/>
<name>A0A151AS29_9CLOT</name>
<proteinExistence type="predicted"/>
<dbReference type="EMBL" id="LTBA01000075">
    <property type="protein sequence ID" value="KYH30454.1"/>
    <property type="molecule type" value="Genomic_DNA"/>
</dbReference>
<dbReference type="Proteomes" id="UP000075531">
    <property type="component" value="Unassembled WGS sequence"/>
</dbReference>
<dbReference type="GO" id="GO:0003676">
    <property type="term" value="F:nucleic acid binding"/>
    <property type="evidence" value="ECO:0007669"/>
    <property type="project" value="InterPro"/>
</dbReference>
<accession>A0A151AS29</accession>
<dbReference type="RefSeq" id="WP_066827417.1">
    <property type="nucleotide sequence ID" value="NZ_LTBA01000075.1"/>
</dbReference>
<dbReference type="InterPro" id="IPR036397">
    <property type="entry name" value="RNaseH_sf"/>
</dbReference>
<evidence type="ECO:0000313" key="2">
    <source>
        <dbReference type="Proteomes" id="UP000075531"/>
    </source>
</evidence>
<keyword evidence="2" id="KW-1185">Reference proteome</keyword>
<reference evidence="1 2" key="1">
    <citation type="submission" date="2016-02" db="EMBL/GenBank/DDBJ databases">
        <title>Genome sequence of Clostridium tepidiprofundi DSM 19306.</title>
        <authorList>
            <person name="Poehlein A."/>
            <person name="Daniel R."/>
        </authorList>
    </citation>
    <scope>NUCLEOTIDE SEQUENCE [LARGE SCALE GENOMIC DNA]</scope>
    <source>
        <strain evidence="1 2">DSM 19306</strain>
    </source>
</reference>
<evidence type="ECO:0000313" key="1">
    <source>
        <dbReference type="EMBL" id="KYH30454.1"/>
    </source>
</evidence>
<dbReference type="STRING" id="1121338.CLTEP_26470"/>
<gene>
    <name evidence="1" type="ORF">CLTEP_26470</name>
</gene>